<sequence length="103" mass="11342">MVRLNHLHLAELIVTSALPRDNWVPSSRPSRQRWKLLQAGSGSRQRSPELAAAAMPVACQLVNTPPQLNTESRGRRPRAVPQRHSKLASCMLVAPPSPPVVLE</sequence>
<accession>A0A9W9ZWV8</accession>
<dbReference type="AlphaFoldDB" id="A0A9W9ZWV8"/>
<evidence type="ECO:0000256" key="1">
    <source>
        <dbReference type="SAM" id="MobiDB-lite"/>
    </source>
</evidence>
<organism evidence="2 3">
    <name type="scientific">Desmophyllum pertusum</name>
    <dbReference type="NCBI Taxonomy" id="174260"/>
    <lineage>
        <taxon>Eukaryota</taxon>
        <taxon>Metazoa</taxon>
        <taxon>Cnidaria</taxon>
        <taxon>Anthozoa</taxon>
        <taxon>Hexacorallia</taxon>
        <taxon>Scleractinia</taxon>
        <taxon>Caryophylliina</taxon>
        <taxon>Caryophylliidae</taxon>
        <taxon>Desmophyllum</taxon>
    </lineage>
</organism>
<name>A0A9W9ZWV8_9CNID</name>
<dbReference type="Proteomes" id="UP001163046">
    <property type="component" value="Unassembled WGS sequence"/>
</dbReference>
<feature type="compositionally biased region" description="Basic residues" evidence="1">
    <location>
        <begin position="75"/>
        <end position="86"/>
    </location>
</feature>
<evidence type="ECO:0000313" key="3">
    <source>
        <dbReference type="Proteomes" id="UP001163046"/>
    </source>
</evidence>
<protein>
    <submittedName>
        <fullName evidence="2">Uncharacterized protein</fullName>
    </submittedName>
</protein>
<gene>
    <name evidence="2" type="ORF">OS493_034577</name>
</gene>
<dbReference type="EMBL" id="MU825445">
    <property type="protein sequence ID" value="KAJ7388945.1"/>
    <property type="molecule type" value="Genomic_DNA"/>
</dbReference>
<proteinExistence type="predicted"/>
<evidence type="ECO:0000313" key="2">
    <source>
        <dbReference type="EMBL" id="KAJ7388945.1"/>
    </source>
</evidence>
<comment type="caution">
    <text evidence="2">The sequence shown here is derived from an EMBL/GenBank/DDBJ whole genome shotgun (WGS) entry which is preliminary data.</text>
</comment>
<feature type="region of interest" description="Disordered" evidence="1">
    <location>
        <begin position="64"/>
        <end position="86"/>
    </location>
</feature>
<keyword evidence="3" id="KW-1185">Reference proteome</keyword>
<reference evidence="2" key="1">
    <citation type="submission" date="2023-01" db="EMBL/GenBank/DDBJ databases">
        <title>Genome assembly of the deep-sea coral Lophelia pertusa.</title>
        <authorList>
            <person name="Herrera S."/>
            <person name="Cordes E."/>
        </authorList>
    </citation>
    <scope>NUCLEOTIDE SEQUENCE</scope>
    <source>
        <strain evidence="2">USNM1676648</strain>
        <tissue evidence="2">Polyp</tissue>
    </source>
</reference>